<keyword evidence="2" id="KW-1185">Reference proteome</keyword>
<dbReference type="EMBL" id="FWXD01000056">
    <property type="protein sequence ID" value="SMC29946.1"/>
    <property type="molecule type" value="Genomic_DNA"/>
</dbReference>
<dbReference type="Proteomes" id="UP000192761">
    <property type="component" value="Unassembled WGS sequence"/>
</dbReference>
<accession>A0A1W1Y1B9</accession>
<sequence>MNAPHTLTKAALFHDLHTGQLLRQRALLRLAAHAREDLLLAAQLALQAAGNWRSDVTIPIQPRGLGRQRSPLKLIREQITPTVWFADGQYRMSALETLYFFADSYERVQYLHPLLPAFGSNAMLRDWLGALSSRPFMPETIAVILARTAPMARHTSALLAMEMDREAWVQGLRLVPPALAEQLMRRFDH</sequence>
<gene>
    <name evidence="1" type="ORF">SAMN02745857_04289</name>
</gene>
<protein>
    <submittedName>
        <fullName evidence="1">Uncharacterized protein</fullName>
    </submittedName>
</protein>
<dbReference type="AlphaFoldDB" id="A0A1W1Y1B9"/>
<name>A0A1W1Y1B9_9NEIS</name>
<dbReference type="RefSeq" id="WP_084093182.1">
    <property type="nucleotide sequence ID" value="NZ_FWXD01000056.1"/>
</dbReference>
<evidence type="ECO:0000313" key="1">
    <source>
        <dbReference type="EMBL" id="SMC29946.1"/>
    </source>
</evidence>
<evidence type="ECO:0000313" key="2">
    <source>
        <dbReference type="Proteomes" id="UP000192761"/>
    </source>
</evidence>
<organism evidence="1 2">
    <name type="scientific">Andreprevotia lacus DSM 23236</name>
    <dbReference type="NCBI Taxonomy" id="1121001"/>
    <lineage>
        <taxon>Bacteria</taxon>
        <taxon>Pseudomonadati</taxon>
        <taxon>Pseudomonadota</taxon>
        <taxon>Betaproteobacteria</taxon>
        <taxon>Neisseriales</taxon>
        <taxon>Chitinibacteraceae</taxon>
        <taxon>Andreprevotia</taxon>
    </lineage>
</organism>
<proteinExistence type="predicted"/>
<reference evidence="1 2" key="1">
    <citation type="submission" date="2017-04" db="EMBL/GenBank/DDBJ databases">
        <authorList>
            <person name="Afonso C.L."/>
            <person name="Miller P.J."/>
            <person name="Scott M.A."/>
            <person name="Spackman E."/>
            <person name="Goraichik I."/>
            <person name="Dimitrov K.M."/>
            <person name="Suarez D.L."/>
            <person name="Swayne D.E."/>
        </authorList>
    </citation>
    <scope>NUCLEOTIDE SEQUENCE [LARGE SCALE GENOMIC DNA]</scope>
    <source>
        <strain evidence="1 2">DSM 23236</strain>
    </source>
</reference>
<dbReference type="STRING" id="1121001.SAMN02745857_04289"/>